<reference evidence="1 2" key="1">
    <citation type="submission" date="2020-08" db="EMBL/GenBank/DDBJ databases">
        <title>Aquariorum lacteus gen. nov., sp. nov., a new member of the family Comamonadaceae, isolated from freshwater aquarium.</title>
        <authorList>
            <person name="Chun S.-J."/>
        </authorList>
    </citation>
    <scope>NUCLEOTIDE SEQUENCE [LARGE SCALE GENOMIC DNA]</scope>
    <source>
        <strain evidence="1 2">SJAQ100</strain>
    </source>
</reference>
<evidence type="ECO:0000313" key="2">
    <source>
        <dbReference type="Proteomes" id="UP000586093"/>
    </source>
</evidence>
<dbReference type="EMBL" id="JACIVI010000004">
    <property type="protein sequence ID" value="MBB1162535.1"/>
    <property type="molecule type" value="Genomic_DNA"/>
</dbReference>
<proteinExistence type="predicted"/>
<evidence type="ECO:0008006" key="3">
    <source>
        <dbReference type="Google" id="ProtNLM"/>
    </source>
</evidence>
<organism evidence="1 2">
    <name type="scientific">Aquariibacter albus</name>
    <dbReference type="NCBI Taxonomy" id="2759899"/>
    <lineage>
        <taxon>Bacteria</taxon>
        <taxon>Pseudomonadati</taxon>
        <taxon>Pseudomonadota</taxon>
        <taxon>Betaproteobacteria</taxon>
        <taxon>Burkholderiales</taxon>
        <taxon>Sphaerotilaceae</taxon>
        <taxon>Aquariibacter</taxon>
    </lineage>
</organism>
<evidence type="ECO:0000313" key="1">
    <source>
        <dbReference type="EMBL" id="MBB1162535.1"/>
    </source>
</evidence>
<gene>
    <name evidence="1" type="ORF">H4F90_11150</name>
</gene>
<sequence length="108" mass="10999">MAEALARSGPLQDLMARLRAAEARVAVVRALLPPALAERVQPGPLEADGSWSLIAPNPAAAAKLRQWLPTLAAALKARGLGDGAVAVRVSGRAVPAPPGPAGFSRRGP</sequence>
<dbReference type="Proteomes" id="UP000586093">
    <property type="component" value="Unassembled WGS sequence"/>
</dbReference>
<keyword evidence="2" id="KW-1185">Reference proteome</keyword>
<name>A0A839HJG1_9BURK</name>
<comment type="caution">
    <text evidence="1">The sequence shown here is derived from an EMBL/GenBank/DDBJ whole genome shotgun (WGS) entry which is preliminary data.</text>
</comment>
<protein>
    <recommendedName>
        <fullName evidence="3">DUF721 domain-containing protein</fullName>
    </recommendedName>
</protein>
<accession>A0A839HJG1</accession>
<dbReference type="AlphaFoldDB" id="A0A839HJG1"/>